<reference evidence="4" key="1">
    <citation type="submission" date="2024-04" db="EMBL/GenBank/DDBJ databases">
        <title>Salinicola lusitanus LLJ914,a marine bacterium isolated from the Okinawa Trough.</title>
        <authorList>
            <person name="Li J."/>
        </authorList>
    </citation>
    <scope>NUCLEOTIDE SEQUENCE [LARGE SCALE GENOMIC DNA]</scope>
</reference>
<organism evidence="3 4">
    <name type="scientific">Mugilogobius chulae</name>
    <name type="common">yellowstripe goby</name>
    <dbReference type="NCBI Taxonomy" id="88201"/>
    <lineage>
        <taxon>Eukaryota</taxon>
        <taxon>Metazoa</taxon>
        <taxon>Chordata</taxon>
        <taxon>Craniata</taxon>
        <taxon>Vertebrata</taxon>
        <taxon>Euteleostomi</taxon>
        <taxon>Actinopterygii</taxon>
        <taxon>Neopterygii</taxon>
        <taxon>Teleostei</taxon>
        <taxon>Neoteleostei</taxon>
        <taxon>Acanthomorphata</taxon>
        <taxon>Gobiaria</taxon>
        <taxon>Gobiiformes</taxon>
        <taxon>Gobioidei</taxon>
        <taxon>Gobiidae</taxon>
        <taxon>Gobionellinae</taxon>
        <taxon>Mugilogobius</taxon>
    </lineage>
</organism>
<evidence type="ECO:0000256" key="1">
    <source>
        <dbReference type="ARBA" id="ARBA00023157"/>
    </source>
</evidence>
<dbReference type="InterPro" id="IPR018378">
    <property type="entry name" value="C-type_lectin_CS"/>
</dbReference>
<dbReference type="PROSITE" id="PS50041">
    <property type="entry name" value="C_TYPE_LECTIN_2"/>
    <property type="match status" value="1"/>
</dbReference>
<dbReference type="EMBL" id="JBBPFD010000010">
    <property type="protein sequence ID" value="KAK7910526.1"/>
    <property type="molecule type" value="Genomic_DNA"/>
</dbReference>
<evidence type="ECO:0000259" key="2">
    <source>
        <dbReference type="PROSITE" id="PS50041"/>
    </source>
</evidence>
<dbReference type="Pfam" id="PF00059">
    <property type="entry name" value="Lectin_C"/>
    <property type="match status" value="1"/>
</dbReference>
<dbReference type="SUPFAM" id="SSF56436">
    <property type="entry name" value="C-type lectin-like"/>
    <property type="match status" value="1"/>
</dbReference>
<dbReference type="AlphaFoldDB" id="A0AAW0P6G9"/>
<feature type="domain" description="C-type lectin" evidence="2">
    <location>
        <begin position="1"/>
        <end position="99"/>
    </location>
</feature>
<dbReference type="Proteomes" id="UP001460270">
    <property type="component" value="Unassembled WGS sequence"/>
</dbReference>
<dbReference type="InterPro" id="IPR001304">
    <property type="entry name" value="C-type_lectin-like"/>
</dbReference>
<dbReference type="PANTHER" id="PTHR45784">
    <property type="entry name" value="C-TYPE LECTIN DOMAIN FAMILY 20 MEMBER A-RELATED"/>
    <property type="match status" value="1"/>
</dbReference>
<dbReference type="Gene3D" id="3.10.100.10">
    <property type="entry name" value="Mannose-Binding Protein A, subunit A"/>
    <property type="match status" value="1"/>
</dbReference>
<protein>
    <recommendedName>
        <fullName evidence="2">C-type lectin domain-containing protein</fullName>
    </recommendedName>
</protein>
<dbReference type="InterPro" id="IPR016187">
    <property type="entry name" value="CTDL_fold"/>
</dbReference>
<name>A0AAW0P6G9_9GOBI</name>
<evidence type="ECO:0000313" key="4">
    <source>
        <dbReference type="Proteomes" id="UP001460270"/>
    </source>
</evidence>
<dbReference type="PROSITE" id="PS00615">
    <property type="entry name" value="C_TYPE_LECTIN_1"/>
    <property type="match status" value="1"/>
</dbReference>
<sequence length="280" mass="32622">MSWYGARSYCRQNYTDLAMILDESESSDAASVVPSADTTVWIGLSRYPWIWADGSGTPFYNWAPKQPDNQNGTQHCVWMDANYQWRDENCSLKYPFVCYQAFQVRSRRFKIKLQAGTNLSDQVIYNQIIQKVILLYFKRIWLQTCNMSPLPHEPIPGVPYLADLYLEFLNSQTYTWSPLTRRPIPGVPYLADLYLEYLTSQTYTWSSLTRRPIPGVPYLADLYQKSPCHVTCFYDFILFISCFAELHQEAPTSRRPELGAKFTDNSYSDFKLTWKTSTKV</sequence>
<accession>A0AAW0P6G9</accession>
<comment type="caution">
    <text evidence="3">The sequence shown here is derived from an EMBL/GenBank/DDBJ whole genome shotgun (WGS) entry which is preliminary data.</text>
</comment>
<proteinExistence type="predicted"/>
<evidence type="ECO:0000313" key="3">
    <source>
        <dbReference type="EMBL" id="KAK7910526.1"/>
    </source>
</evidence>
<dbReference type="SMART" id="SM00034">
    <property type="entry name" value="CLECT"/>
    <property type="match status" value="1"/>
</dbReference>
<keyword evidence="1" id="KW-1015">Disulfide bond</keyword>
<dbReference type="InterPro" id="IPR016186">
    <property type="entry name" value="C-type_lectin-like/link_sf"/>
</dbReference>
<dbReference type="PANTHER" id="PTHR45784:SF3">
    <property type="entry name" value="C-TYPE LECTIN DOMAIN FAMILY 4 MEMBER K-LIKE-RELATED"/>
    <property type="match status" value="1"/>
</dbReference>
<keyword evidence="4" id="KW-1185">Reference proteome</keyword>
<gene>
    <name evidence="3" type="ORF">WMY93_015210</name>
</gene>